<feature type="short sequence motif" description="GXSXG" evidence="4">
    <location>
        <begin position="55"/>
        <end position="59"/>
    </location>
</feature>
<keyword evidence="2 4" id="KW-0442">Lipid degradation</keyword>
<protein>
    <recommendedName>
        <fullName evidence="6">PNPLA domain-containing protein</fullName>
    </recommendedName>
</protein>
<dbReference type="PANTHER" id="PTHR14226:SF29">
    <property type="entry name" value="NEUROPATHY TARGET ESTERASE SWS"/>
    <property type="match status" value="1"/>
</dbReference>
<comment type="caution">
    <text evidence="4">Lacks conserved residue(s) required for the propagation of feature annotation.</text>
</comment>
<dbReference type="GO" id="GO:0016042">
    <property type="term" value="P:lipid catabolic process"/>
    <property type="evidence" value="ECO:0007669"/>
    <property type="project" value="UniProtKB-UniRule"/>
</dbReference>
<dbReference type="InterPro" id="IPR050301">
    <property type="entry name" value="NTE"/>
</dbReference>
<keyword evidence="1 4" id="KW-0378">Hydrolase</keyword>
<dbReference type="Gene3D" id="3.40.1090.10">
    <property type="entry name" value="Cytosolic phospholipase A2 catalytic domain"/>
    <property type="match status" value="2"/>
</dbReference>
<feature type="domain" description="PNPLA" evidence="6">
    <location>
        <begin position="23"/>
        <end position="384"/>
    </location>
</feature>
<evidence type="ECO:0000259" key="6">
    <source>
        <dbReference type="PROSITE" id="PS51635"/>
    </source>
</evidence>
<keyword evidence="3 4" id="KW-0443">Lipid metabolism</keyword>
<dbReference type="SUPFAM" id="SSF52151">
    <property type="entry name" value="FabD/lysophospholipase-like"/>
    <property type="match status" value="1"/>
</dbReference>
<evidence type="ECO:0000256" key="1">
    <source>
        <dbReference type="ARBA" id="ARBA00022801"/>
    </source>
</evidence>
<dbReference type="EMBL" id="WHPC01000023">
    <property type="protein sequence ID" value="MPV36972.1"/>
    <property type="molecule type" value="Genomic_DNA"/>
</dbReference>
<evidence type="ECO:0000313" key="8">
    <source>
        <dbReference type="Proteomes" id="UP000437709"/>
    </source>
</evidence>
<feature type="compositionally biased region" description="Polar residues" evidence="5">
    <location>
        <begin position="182"/>
        <end position="198"/>
    </location>
</feature>
<dbReference type="PROSITE" id="PS51635">
    <property type="entry name" value="PNPLA"/>
    <property type="match status" value="1"/>
</dbReference>
<dbReference type="AlphaFoldDB" id="A0A6N7EEW3"/>
<organism evidence="7 8">
    <name type="scientific">Georgenia subflava</name>
    <dbReference type="NCBI Taxonomy" id="1622177"/>
    <lineage>
        <taxon>Bacteria</taxon>
        <taxon>Bacillati</taxon>
        <taxon>Actinomycetota</taxon>
        <taxon>Actinomycetes</taxon>
        <taxon>Micrococcales</taxon>
        <taxon>Bogoriellaceae</taxon>
        <taxon>Georgenia</taxon>
    </lineage>
</organism>
<evidence type="ECO:0000256" key="2">
    <source>
        <dbReference type="ARBA" id="ARBA00022963"/>
    </source>
</evidence>
<feature type="region of interest" description="Disordered" evidence="5">
    <location>
        <begin position="523"/>
        <end position="567"/>
    </location>
</feature>
<dbReference type="Pfam" id="PF01734">
    <property type="entry name" value="Patatin"/>
    <property type="match status" value="2"/>
</dbReference>
<accession>A0A6N7EEW3</accession>
<dbReference type="InterPro" id="IPR002641">
    <property type="entry name" value="PNPLA_dom"/>
</dbReference>
<evidence type="ECO:0000256" key="4">
    <source>
        <dbReference type="PROSITE-ProRule" id="PRU01161"/>
    </source>
</evidence>
<comment type="caution">
    <text evidence="7">The sequence shown here is derived from an EMBL/GenBank/DDBJ whole genome shotgun (WGS) entry which is preliminary data.</text>
</comment>
<dbReference type="GO" id="GO:0016787">
    <property type="term" value="F:hydrolase activity"/>
    <property type="evidence" value="ECO:0007669"/>
    <property type="project" value="UniProtKB-UniRule"/>
</dbReference>
<reference evidence="7 8" key="1">
    <citation type="submission" date="2019-10" db="EMBL/GenBank/DDBJ databases">
        <title>Georgenia wutianyii sp. nov. and Georgenia yuyongxinii sp. nov. isolated from plateau pika (Ochotona curzoniae) in the Qinghai-Tibet plateau of China.</title>
        <authorList>
            <person name="Tian Z."/>
        </authorList>
    </citation>
    <scope>NUCLEOTIDE SEQUENCE [LARGE SCALE GENOMIC DNA]</scope>
    <source>
        <strain evidence="7 8">JCM 19765</strain>
    </source>
</reference>
<gene>
    <name evidence="7" type="ORF">GB881_07875</name>
</gene>
<proteinExistence type="predicted"/>
<dbReference type="Proteomes" id="UP000437709">
    <property type="component" value="Unassembled WGS sequence"/>
</dbReference>
<sequence length="613" mass="65856">MRSIDVRSKLRQMLEPEPRTTGLVLSGGGSRSSFQIGALRYLYDRADITPQVITGTSAGSILGSVLAQAADHDGQRAALAELERIWLGMDASSEMFTELDWFARLRERGPGWLEVLSRRQQRQRPLGRSFARVANLTTQRLAPLRESVRKAGTNGRRPTTTDSPEVMAEQTADSPEVMAEQPTGSSEASPDGTRSTPGGTERAGSRFRVAPDREERTPDRTGTAPESDETAPDAVAAEEPTAGSTWNPIGVVEILTALREVGRARPDIEVILRGAENARSMYRPGPIVEYLLDPRVFVPERVATSGVTLRVAVVSLESGELRYVTETGALVDRDNRPVDEEPVDLVDAIRASCAIPAVFPPVALGRETYVDGGVRETLPVEVAVEHLGVDRCYAVVASAKGLPRQESYAHKDLLSIVLRSTAGIMSDEGLRDEVAYARNVGAVVIAPDLDVHDALTVDPGLTAISMDYGYLRAAEAVQRAKPAEEQLTRDIVGLRREIWQLETDLLAPDAAPAGAAATASVRASASGSPATDAATAGGARPASEATASSPTAGSPDADDPPPRDLSELGDLKRRLRAAVGQVPADRLPPGAETWWRTFERHPWEITVEPTWLG</sequence>
<dbReference type="OrthoDB" id="4080114at2"/>
<keyword evidence="8" id="KW-1185">Reference proteome</keyword>
<feature type="region of interest" description="Disordered" evidence="5">
    <location>
        <begin position="137"/>
        <end position="244"/>
    </location>
</feature>
<evidence type="ECO:0000256" key="5">
    <source>
        <dbReference type="SAM" id="MobiDB-lite"/>
    </source>
</evidence>
<evidence type="ECO:0000256" key="3">
    <source>
        <dbReference type="ARBA" id="ARBA00023098"/>
    </source>
</evidence>
<feature type="short sequence motif" description="DGA/G" evidence="4">
    <location>
        <begin position="371"/>
        <end position="373"/>
    </location>
</feature>
<feature type="compositionally biased region" description="Low complexity" evidence="5">
    <location>
        <begin position="539"/>
        <end position="555"/>
    </location>
</feature>
<dbReference type="RefSeq" id="WP_152194122.1">
    <property type="nucleotide sequence ID" value="NZ_VUKD01000001.1"/>
</dbReference>
<feature type="active site" description="Proton acceptor" evidence="4">
    <location>
        <position position="371"/>
    </location>
</feature>
<dbReference type="InterPro" id="IPR016035">
    <property type="entry name" value="Acyl_Trfase/lysoPLipase"/>
</dbReference>
<feature type="compositionally biased region" description="Basic and acidic residues" evidence="5">
    <location>
        <begin position="209"/>
        <end position="219"/>
    </location>
</feature>
<evidence type="ECO:0000313" key="7">
    <source>
        <dbReference type="EMBL" id="MPV36972.1"/>
    </source>
</evidence>
<feature type="active site" description="Nucleophile" evidence="4">
    <location>
        <position position="57"/>
    </location>
</feature>
<dbReference type="PANTHER" id="PTHR14226">
    <property type="entry name" value="NEUROPATHY TARGET ESTERASE/SWISS CHEESE D.MELANOGASTER"/>
    <property type="match status" value="1"/>
</dbReference>
<name>A0A6N7EEW3_9MICO</name>